<dbReference type="Gene3D" id="1.20.1260.20">
    <property type="entry name" value="PPE superfamily"/>
    <property type="match status" value="1"/>
</dbReference>
<dbReference type="AlphaFoldDB" id="A0A927R8Q9"/>
<dbReference type="Pfam" id="PF25547">
    <property type="entry name" value="WXG100_2"/>
    <property type="match status" value="1"/>
</dbReference>
<organism evidence="2 3">
    <name type="scientific">Plantactinospora soyae</name>
    <dbReference type="NCBI Taxonomy" id="1544732"/>
    <lineage>
        <taxon>Bacteria</taxon>
        <taxon>Bacillati</taxon>
        <taxon>Actinomycetota</taxon>
        <taxon>Actinomycetes</taxon>
        <taxon>Micromonosporales</taxon>
        <taxon>Micromonosporaceae</taxon>
        <taxon>Plantactinospora</taxon>
    </lineage>
</organism>
<keyword evidence="3" id="KW-1185">Reference proteome</keyword>
<evidence type="ECO:0000259" key="1">
    <source>
        <dbReference type="Pfam" id="PF25547"/>
    </source>
</evidence>
<accession>A0A927R8Q9</accession>
<sequence length="398" mass="42257">MTDVAANPLIAARQDSTEWYTGLGLVESVADTVAGIESGSWIDATIGGVSAGLDALGAVLDPLGSLVSWGVAWLLDHVKPLSDALDWLAGDPDQITAFAQTWRNVAANSADVAAEFQAALATEISEWGGASAEAYRSYAATQLQAMDGIGRGAGGVGTLVEAAGLLVALVREMVRDLIADFVSVLAVRLPMWLAEAGLTLGLATPLVVAQVGSLVAKWVARIGKVVTALITSLRRLAPMLSRLGDLIDELSDLVRRLGNRGGTDSATPPVLHSRSGAVSNRQVMDEGLGLPRDRETIERYAELAGVDLRGVNIDVIETPDDIAYLDFMGAIARTDADGVQLGPAAFIDEETLVRTLGHESIHVEQYREGRVTSNTGPLEDEAYASEDRFVEEWRRNTQ</sequence>
<dbReference type="RefSeq" id="WP_318783358.1">
    <property type="nucleotide sequence ID" value="NZ_JADBEB010000001.1"/>
</dbReference>
<proteinExistence type="predicted"/>
<dbReference type="InterPro" id="IPR038332">
    <property type="entry name" value="PPE_sf"/>
</dbReference>
<dbReference type="EMBL" id="JADBEB010000001">
    <property type="protein sequence ID" value="MBE1489031.1"/>
    <property type="molecule type" value="Genomic_DNA"/>
</dbReference>
<reference evidence="2" key="1">
    <citation type="submission" date="2020-10" db="EMBL/GenBank/DDBJ databases">
        <title>Sequencing the genomes of 1000 actinobacteria strains.</title>
        <authorList>
            <person name="Klenk H.-P."/>
        </authorList>
    </citation>
    <scope>NUCLEOTIDE SEQUENCE</scope>
    <source>
        <strain evidence="2">DSM 46832</strain>
    </source>
</reference>
<evidence type="ECO:0000313" key="3">
    <source>
        <dbReference type="Proteomes" id="UP000649753"/>
    </source>
</evidence>
<evidence type="ECO:0000313" key="2">
    <source>
        <dbReference type="EMBL" id="MBE1489031.1"/>
    </source>
</evidence>
<feature type="domain" description="Outer membrane channel protein CpnT-like N-terminal" evidence="1">
    <location>
        <begin position="72"/>
        <end position="217"/>
    </location>
</feature>
<dbReference type="InterPro" id="IPR057746">
    <property type="entry name" value="CpnT-like_N"/>
</dbReference>
<comment type="caution">
    <text evidence="2">The sequence shown here is derived from an EMBL/GenBank/DDBJ whole genome shotgun (WGS) entry which is preliminary data.</text>
</comment>
<gene>
    <name evidence="2" type="ORF">H4W31_004669</name>
</gene>
<dbReference type="Proteomes" id="UP000649753">
    <property type="component" value="Unassembled WGS sequence"/>
</dbReference>
<name>A0A927R8Q9_9ACTN</name>
<dbReference type="SUPFAM" id="SSF140453">
    <property type="entry name" value="EsxAB dimer-like"/>
    <property type="match status" value="1"/>
</dbReference>
<dbReference type="InterPro" id="IPR036689">
    <property type="entry name" value="ESAT-6-like_sf"/>
</dbReference>
<protein>
    <submittedName>
        <fullName evidence="2">Uncharacterized protein YukE</fullName>
    </submittedName>
</protein>